<evidence type="ECO:0000256" key="16">
    <source>
        <dbReference type="ARBA" id="ARBA00022967"/>
    </source>
</evidence>
<sequence length="3416" mass="383215">MAPPNPPEDSEVSNPVKRIRWATHRMQGDQGVKKRESVLGRLHKRIGSGGSEKRAEAEGHPESKETPGAPSDEGATVSDTSEDGEGGRSIYFNMPLPPEARDEEGHPRATYVRNKIRTAKYTPLSFIPKNLWLQFHNIANIYFAFIIILGAFSIFGASNPALNAVPLIVILAVTAVKDAIEDWRRTVLDNELNNAPVHRLVDFENVNTAEDRVGLWRQFKKANTRLLKLIWSSWQQKKKTKGTSEKGKNYAERAVDESRPSIDARRSFASHRGSYISRKSDDGPPPGEGDAIQMTPVPSPLPGQGNGSSVIPTFEGIHPGPTSEKVNIEPPQKFYGSVLNPFKESPGKARFKKDYWKNVQVGDFVRLYNEEQVPADIVVLATSDPDGACYVETKNLDGETNLKVRQALHAGRKVQHARHCEKAEFYIESEPPHANLYAYSGVLRWNQHDPNDPHGAGSEMAEPISINNLLLRGCSIRNTDWVLGVVMFTGEETKIMLNSGITPSKRAKISKDLNWNVIYNFFILFAMCLIAGIVQGVTWAEGGNSLDFFEFGSYGGSPPLDGFITFWAAVILFQNLVPISLYITLEIIRTAQAIFIYNDVNMYYERLDYPCTPKSWNISDDVGQIEYIFSDKTGTLTQNVMEFKKCTVNGVPYGEAYTEAQAGLQRRQGINVEEEGARARAQIAQDRVRMIEMLRKQHDNPYLRDEEITFVAPDFVADLGGEAGEEQRRANEQFMLTLALCHTVITERTPGNPPKIEFKAQSPDEAALVATARDVGFTVLGRADDGLLVNVMGEDRKYQILNTLEFNSSRKRMSAIMRMPDNKIKLFCKGADSIIYSRLKRGEQSELRRSTAEHLEMFAREGLRTLCIAERELDEEEYQEWNRRHEAAANSVTDRDQKLEEVADSIERELMLLGGTAIEDRLQDGVPDAIALLGRAGIKLWVLTGDKVETAINIGFSCNLLDNDMDLIVFKIEDESLETAEKELDKHLSTFGMTGSDEELAAARHNHEPPDPTHAIVIDGDSLKLVLDDNLKQKFLLLCKQCRAVLCCRVSPAQKAAVVEMVKNGLDCLTLSIGDGANDVAMIQEAHVGVGIAGEEGRSAVMSSDYAIGQFRFLTRLVLVHGRWSYRRLAETIANFFYKNLVWTFALFWYQIYDNFDCAYIFDYTYIIMYNLAFTSLPVILMGVLDQDVDDKVSLAVPQLYRRGIERKEWTQTKFWGYMIDGMYQSVIVFYLVYLLFEPATFNSHNGLDVADNKRMGIYIASAAVIVVNIYMLMNTYRWDWLMLLITAISILLIWAWTGIYTAFDAGFTFYKAAPQVYGELSFWASILLGTIVCLLPRFTVKSIQKIYFPLDVDIIREQVVQGKFDYLKENDSFIPPPPPAETEKVNSLSSSDISKPGNKPGERNTMSSVPDDERPIYPPSVAPTATTHNPRSQNGSDSTNFTGPRYSWPDQQQQQPQPELKALPEDQHLFCPRNYSSDTDGVYLDEDLVGQLDDEDETERHQRHKKLAEAAARKNLVLDCITIFAFDGADAAPYQEWLKEKLNHAMTTCDVCIRLYHRARNELRHKLEEEYDSDEVSEFMRIFDNMNVERITDGLDHAAKLLRNEPEELRGIGALDNKGMYALFESLSCEALLKNELLLAKHFDEPFDLVQTKKRLRLGTYTAAMTRFLFSTNENRYIWALTSWTRFKRGLTKTEFAAAVRDPLFDAMKRMQLVCIDPPFLPLFWGGVRIIVDKLDKELITHSLRAIEIDVCKLSLEHLQFDFSGFKDLMGTVQQILEKSAVDFWDAMGAISPVTVIEQILGNKTLEQLLLRAEKQDATESSTLDEVFGWASPFFASIKATNQTPACRALVHQLLSRFQEDRYSRTSRAYCYELGLKTLLQSLRRMNTGNTRSTFVGYATVADMLDFVNLHIEDILATIRVNKSLNQDAHIVELGLQVVQYTLTLDCLSLEVDKEALARGEQLHHDMKNDVPPVWDTIIKSIYPGDVELATKVLMGAGLLVGMEPFVVKSGVPMSKSMNWWNSTFSNLSKAVTSVLEKLSDFSPADLNKLFDSRDSAHAVIIHLFSSESDSRQAAVEVVKAVSSEDSRRDALAHIIKTFYFNALKPIEQSLRRVSKKQVFAPMSNTLKLCSDVVDVLCNPQDGLLRSRSLTAEDAAVTEQVWTTLWQTLMTVFEKMEDWSNVGHDKTKMMDFCRDTMQFADALYDEYSHFASALKQAGKQEAEKGEDIAKKLLKWPQITMGSMSKWLRLRDEYLITKSVALTSKLLVRLRNANIDIDKDTRLFIEEVLEGKVRTKLSPNQQAQLEEALEKHLGYSIRKEEKPSKKVKQGSISAWATSGTGRASPASSGAEEPDSLKKILDDQSTGAAAFRARQKAIQQQADKLKKPVTLPDRSEFMKQREREKEEAKRKKLEALQKQKKSALIGVAAQTAEAGSGTRGIGVAGKDHSTKGEGVMVSSDESSDDDDDEIDEELFGPSVKRDRVPKAKLPLLPQGPVKKKRVQRSFKDMRARLAPDLSSLHKTILSWDYFHDGDYPPNSRTDMYSRVPNKFQSPYDYKNTFQPLLTLEAWQGFVKAREEGTFKPFDIKVVNRSNVDSFIELSTNMSHADNKEISISEGDICLISKAPQPANTPDAPNCLARVYRITRKKAHLEILYRLVHGSALIQSLVPNAVVHGVKIQSITPLEREYGALVGLQYYDLCDEIIKAKPSPLLNYTDKQLESFKDTYNLNRAQAKAVKSAIDNDAFTLIQGPPGSGKTKTIVAIVGALLTDSLKSGGGTVINKPPGPNNAAVRNNLPAPKKLLVCAPSNAAVDELVMRFKEGIKTTNGQHKKISVVRLGRSDAMNVNVKDVTLDELVNARLNINPDQNGDQREETGKIMKEHQAVSERVRNAREKLDSGELKGEALSELKDEFDMLRRRKAQLSSKIDECKDKEASQSRVADLNRKRAQQAILDESHVICATLSGSGHEMFQNLNIEFETVVVDEAAQCVEMSALIPLKYGCAKAILVGDPKQLPPTVFSKEAARFQYEQSLFVRMQTNHPKDVHLLDTQYRMHPEISYFPSQTFYDGKLLDGADMAALREKPWHSSTLLAPYRFFDVQGQHQAAPKGHSLINIAEIEVAMALYSRLMDDFRDGVDLRGKIGIITPYKSQLRELKDRFARQYGESVFEFVEFNTTDAYQGRESEIIIFSCVRASPAGGIGFLQDIRRMNVGLTRAKSSLWVLGNSQSLVRGQFWKLLVEDAQKRERYTHGNVLAMLRKPSSAFRAPKGAYSGPVTNGIKAIKRDEEPRRLKQERKGSSSSMEDVKPAPPPPAPTMVKKEKKAVDDDWGDFLGGGDDEQDADGDADMKDGVVDGSSPAPPTAADHRGGSSNPPSRPGSSSANIAGGQQQPARPKMVPNKQAKRKADPFMPRNPKKPKP</sequence>
<dbReference type="GO" id="GO:0005694">
    <property type="term" value="C:chromosome"/>
    <property type="evidence" value="ECO:0007669"/>
    <property type="project" value="UniProtKB-ARBA"/>
</dbReference>
<dbReference type="EMBL" id="WWBZ02000051">
    <property type="protein sequence ID" value="KAF4304500.1"/>
    <property type="molecule type" value="Genomic_DNA"/>
</dbReference>
<feature type="compositionally biased region" description="Basic and acidic residues" evidence="30">
    <location>
        <begin position="242"/>
        <end position="266"/>
    </location>
</feature>
<feature type="transmembrane region" description="Helical" evidence="31">
    <location>
        <begin position="1133"/>
        <end position="1152"/>
    </location>
</feature>
<comment type="similarity">
    <text evidence="4">Belongs to the DNA2/NAM7 helicase family.</text>
</comment>
<feature type="compositionally biased region" description="Basic and acidic residues" evidence="30">
    <location>
        <begin position="51"/>
        <end position="65"/>
    </location>
</feature>
<feature type="compositionally biased region" description="Polar residues" evidence="30">
    <location>
        <begin position="3379"/>
        <end position="3388"/>
    </location>
</feature>
<evidence type="ECO:0000256" key="26">
    <source>
        <dbReference type="PIRSR" id="PIRSR606539-1"/>
    </source>
</evidence>
<keyword evidence="29" id="KW-0175">Coiled coil</keyword>
<evidence type="ECO:0000256" key="13">
    <source>
        <dbReference type="ARBA" id="ARBA00022806"/>
    </source>
</evidence>
<evidence type="ECO:0000256" key="17">
    <source>
        <dbReference type="ARBA" id="ARBA00022989"/>
    </source>
</evidence>
<dbReference type="InterPro" id="IPR027417">
    <property type="entry name" value="P-loop_NTPase"/>
</dbReference>
<evidence type="ECO:0000313" key="38">
    <source>
        <dbReference type="EMBL" id="KAF4304500.1"/>
    </source>
</evidence>
<dbReference type="GO" id="GO:1990531">
    <property type="term" value="C:phospholipid-translocating ATPase complex"/>
    <property type="evidence" value="ECO:0007669"/>
    <property type="project" value="UniProtKB-ARBA"/>
</dbReference>
<dbReference type="PROSITE" id="PS00154">
    <property type="entry name" value="ATPASE_E1_E2"/>
    <property type="match status" value="1"/>
</dbReference>
<dbReference type="SUPFAM" id="SSF56784">
    <property type="entry name" value="HAD-like"/>
    <property type="match status" value="1"/>
</dbReference>
<evidence type="ECO:0000256" key="15">
    <source>
        <dbReference type="ARBA" id="ARBA00022842"/>
    </source>
</evidence>
<dbReference type="GO" id="GO:0004386">
    <property type="term" value="F:helicase activity"/>
    <property type="evidence" value="ECO:0007669"/>
    <property type="project" value="UniProtKB-KW"/>
</dbReference>
<dbReference type="GO" id="GO:0140346">
    <property type="term" value="F:phosphatidylserine flippase activity"/>
    <property type="evidence" value="ECO:0007669"/>
    <property type="project" value="UniProtKB-ARBA"/>
</dbReference>
<feature type="transmembrane region" description="Helical" evidence="31">
    <location>
        <begin position="1215"/>
        <end position="1237"/>
    </location>
</feature>
<dbReference type="PRINTS" id="PR00119">
    <property type="entry name" value="CATATPASE"/>
</dbReference>
<dbReference type="InterPro" id="IPR001757">
    <property type="entry name" value="P_typ_ATPase"/>
</dbReference>
<dbReference type="SUPFAM" id="SSF81660">
    <property type="entry name" value="Metal cation-transporting ATPase, ATP-binding domain N"/>
    <property type="match status" value="1"/>
</dbReference>
<dbReference type="InterPro" id="IPR024481">
    <property type="entry name" value="Helicase_Sen1_N"/>
</dbReference>
<evidence type="ECO:0000256" key="9">
    <source>
        <dbReference type="ARBA" id="ARBA00022692"/>
    </source>
</evidence>
<dbReference type="CDD" id="cd18808">
    <property type="entry name" value="SF1_C_Upf1"/>
    <property type="match status" value="1"/>
</dbReference>
<dbReference type="Pfam" id="PF13246">
    <property type="entry name" value="Cation_ATPase"/>
    <property type="match status" value="1"/>
</dbReference>
<comment type="catalytic activity">
    <reaction evidence="25">
        <text>a 1,2-diacyl-sn-glycero-3-phosphocholine(out) + ATP + H2O = a 1,2-diacyl-sn-glycero-3-phosphocholine(in) + ADP + phosphate + H(+)</text>
        <dbReference type="Rhea" id="RHEA:38583"/>
        <dbReference type="ChEBI" id="CHEBI:15377"/>
        <dbReference type="ChEBI" id="CHEBI:15378"/>
        <dbReference type="ChEBI" id="CHEBI:30616"/>
        <dbReference type="ChEBI" id="CHEBI:43474"/>
        <dbReference type="ChEBI" id="CHEBI:57643"/>
        <dbReference type="ChEBI" id="CHEBI:456216"/>
    </reaction>
    <physiologicalReaction direction="left-to-right" evidence="25">
        <dbReference type="Rhea" id="RHEA:38584"/>
    </physiologicalReaction>
</comment>
<dbReference type="GO" id="GO:0006897">
    <property type="term" value="P:endocytosis"/>
    <property type="evidence" value="ECO:0007669"/>
    <property type="project" value="UniProtKB-ARBA"/>
</dbReference>
<evidence type="ECO:0000256" key="6">
    <source>
        <dbReference type="ARBA" id="ARBA00012189"/>
    </source>
</evidence>
<keyword evidence="12" id="KW-0378">Hydrolase</keyword>
<feature type="binding site" evidence="27">
    <location>
        <position position="806"/>
    </location>
    <ligand>
        <name>ATP</name>
        <dbReference type="ChEBI" id="CHEBI:30616"/>
    </ligand>
</feature>
<feature type="region of interest" description="Disordered" evidence="30">
    <location>
        <begin position="1372"/>
        <end position="1459"/>
    </location>
</feature>
<comment type="similarity">
    <text evidence="5">Belongs to the cation transport ATPase (P-type) (TC 3.A.3) family. Type IV subfamily.</text>
</comment>
<feature type="domain" description="DNA2/NAM7 helicase helicase" evidence="33">
    <location>
        <begin position="2727"/>
        <end position="3020"/>
    </location>
</feature>
<feature type="coiled-coil region" evidence="29">
    <location>
        <begin position="2905"/>
        <end position="2932"/>
    </location>
</feature>
<dbReference type="Pfam" id="PF16209">
    <property type="entry name" value="PhoLip_ATPase_N"/>
    <property type="match status" value="1"/>
</dbReference>
<evidence type="ECO:0000256" key="5">
    <source>
        <dbReference type="ARBA" id="ARBA00008109"/>
    </source>
</evidence>
<dbReference type="InterPro" id="IPR044492">
    <property type="entry name" value="P_typ_ATPase_HD_dom"/>
</dbReference>
<dbReference type="CDD" id="cd02073">
    <property type="entry name" value="P-type_ATPase_APLT_Dnf-like"/>
    <property type="match status" value="1"/>
</dbReference>
<accession>A0A8H4INN9</accession>
<feature type="binding site" evidence="27">
    <location>
        <position position="864"/>
    </location>
    <ligand>
        <name>ATP</name>
        <dbReference type="ChEBI" id="CHEBI:30616"/>
    </ligand>
</feature>
<dbReference type="Pfam" id="PF13086">
    <property type="entry name" value="AAA_11"/>
    <property type="match status" value="1"/>
</dbReference>
<evidence type="ECO:0000259" key="32">
    <source>
        <dbReference type="Pfam" id="PF12726"/>
    </source>
</evidence>
<feature type="binding site" evidence="28">
    <location>
        <position position="631"/>
    </location>
    <ligand>
        <name>Mg(2+)</name>
        <dbReference type="ChEBI" id="CHEBI:18420"/>
    </ligand>
</feature>
<dbReference type="SFLD" id="SFLDG00002">
    <property type="entry name" value="C1.7:_P-type_atpase_like"/>
    <property type="match status" value="1"/>
</dbReference>
<dbReference type="InterPro" id="IPR041679">
    <property type="entry name" value="DNA2/NAM7-like_C"/>
</dbReference>
<feature type="binding site" evidence="28">
    <location>
        <position position="633"/>
    </location>
    <ligand>
        <name>Mg(2+)</name>
        <dbReference type="ChEBI" id="CHEBI:18420"/>
    </ligand>
</feature>
<dbReference type="InterPro" id="IPR018303">
    <property type="entry name" value="ATPase_P-typ_P_site"/>
</dbReference>
<feature type="binding site" evidence="28">
    <location>
        <position position="1079"/>
    </location>
    <ligand>
        <name>Mg(2+)</name>
        <dbReference type="ChEBI" id="CHEBI:18420"/>
    </ligand>
</feature>
<evidence type="ECO:0000256" key="23">
    <source>
        <dbReference type="ARBA" id="ARBA00050913"/>
    </source>
</evidence>
<dbReference type="Pfam" id="PF13087">
    <property type="entry name" value="AAA_12"/>
    <property type="match status" value="1"/>
</dbReference>
<comment type="cofactor">
    <cofactor evidence="1 28">
        <name>Mg(2+)</name>
        <dbReference type="ChEBI" id="CHEBI:18420"/>
    </cofactor>
</comment>
<evidence type="ECO:0000256" key="10">
    <source>
        <dbReference type="ARBA" id="ARBA00022723"/>
    </source>
</evidence>
<evidence type="ECO:0000256" key="20">
    <source>
        <dbReference type="ARBA" id="ARBA00023242"/>
    </source>
</evidence>
<dbReference type="NCBIfam" id="TIGR01494">
    <property type="entry name" value="ATPase_P-type"/>
    <property type="match status" value="1"/>
</dbReference>
<evidence type="ECO:0000256" key="14">
    <source>
        <dbReference type="ARBA" id="ARBA00022840"/>
    </source>
</evidence>
<reference evidence="38" key="1">
    <citation type="submission" date="2020-04" db="EMBL/GenBank/DDBJ databases">
        <title>Genome Assembly and Annotation of Botryosphaeria dothidea sdau 11-99, a Latent Pathogen of Apple Fruit Ring Rot in China.</title>
        <authorList>
            <person name="Yu C."/>
            <person name="Diao Y."/>
            <person name="Lu Q."/>
            <person name="Zhao J."/>
            <person name="Cui S."/>
            <person name="Peng C."/>
            <person name="He B."/>
            <person name="Liu H."/>
        </authorList>
    </citation>
    <scope>NUCLEOTIDE SEQUENCE [LARGE SCALE GENOMIC DNA]</scope>
    <source>
        <strain evidence="38">Sdau11-99</strain>
    </source>
</reference>
<keyword evidence="7" id="KW-0813">Transport</keyword>
<dbReference type="Pfam" id="PF16212">
    <property type="entry name" value="PhoLip_ATPase_C"/>
    <property type="match status" value="1"/>
</dbReference>
<dbReference type="GO" id="GO:0000287">
    <property type="term" value="F:magnesium ion binding"/>
    <property type="evidence" value="ECO:0007669"/>
    <property type="project" value="InterPro"/>
</dbReference>
<dbReference type="InterPro" id="IPR032630">
    <property type="entry name" value="P_typ_ATPase_c"/>
</dbReference>
<comment type="catalytic activity">
    <reaction evidence="24">
        <text>a 1,2-diacyl-sn-glycero-3-phospho-L-serine(out) + ATP + H2O = a 1,2-diacyl-sn-glycero-3-phospho-L-serine(in) + ADP + phosphate + H(+)</text>
        <dbReference type="Rhea" id="RHEA:38567"/>
        <dbReference type="ChEBI" id="CHEBI:15377"/>
        <dbReference type="ChEBI" id="CHEBI:15378"/>
        <dbReference type="ChEBI" id="CHEBI:30616"/>
        <dbReference type="ChEBI" id="CHEBI:43474"/>
        <dbReference type="ChEBI" id="CHEBI:57262"/>
        <dbReference type="ChEBI" id="CHEBI:456216"/>
    </reaction>
    <physiologicalReaction direction="left-to-right" evidence="24">
        <dbReference type="Rhea" id="RHEA:38568"/>
    </physiologicalReaction>
</comment>
<dbReference type="Gene3D" id="3.40.1110.10">
    <property type="entry name" value="Calcium-transporting ATPase, cytoplasmic domain N"/>
    <property type="match status" value="1"/>
</dbReference>
<feature type="binding site" evidence="27">
    <location>
        <position position="1078"/>
    </location>
    <ligand>
        <name>ATP</name>
        <dbReference type="ChEBI" id="CHEBI:30616"/>
    </ligand>
</feature>
<feature type="transmembrane region" description="Helical" evidence="31">
    <location>
        <begin position="138"/>
        <end position="155"/>
    </location>
</feature>
<keyword evidence="8" id="KW-1003">Cell membrane</keyword>
<evidence type="ECO:0000256" key="3">
    <source>
        <dbReference type="ARBA" id="ARBA00004651"/>
    </source>
</evidence>
<comment type="caution">
    <text evidence="38">The sequence shown here is derived from an EMBL/GenBank/DDBJ whole genome shotgun (WGS) entry which is preliminary data.</text>
</comment>
<evidence type="ECO:0000256" key="7">
    <source>
        <dbReference type="ARBA" id="ARBA00022448"/>
    </source>
</evidence>
<evidence type="ECO:0000256" key="2">
    <source>
        <dbReference type="ARBA" id="ARBA00004123"/>
    </source>
</evidence>
<keyword evidence="13" id="KW-0347">Helicase</keyword>
<dbReference type="Gene3D" id="3.40.50.1000">
    <property type="entry name" value="HAD superfamily/HAD-like"/>
    <property type="match status" value="1"/>
</dbReference>
<evidence type="ECO:0000256" key="12">
    <source>
        <dbReference type="ARBA" id="ARBA00022801"/>
    </source>
</evidence>
<feature type="transmembrane region" description="Helical" evidence="31">
    <location>
        <begin position="517"/>
        <end position="540"/>
    </location>
</feature>
<evidence type="ECO:0000256" key="19">
    <source>
        <dbReference type="ARBA" id="ARBA00023136"/>
    </source>
</evidence>
<feature type="transmembrane region" description="Helical" evidence="31">
    <location>
        <begin position="1164"/>
        <end position="1185"/>
    </location>
</feature>
<dbReference type="GO" id="GO:0099040">
    <property type="term" value="P:ceramide translocation"/>
    <property type="evidence" value="ECO:0007669"/>
    <property type="project" value="UniProtKB-ARBA"/>
</dbReference>
<dbReference type="CDD" id="cd18042">
    <property type="entry name" value="DEXXQc_SETX"/>
    <property type="match status" value="1"/>
</dbReference>
<evidence type="ECO:0000256" key="29">
    <source>
        <dbReference type="SAM" id="Coils"/>
    </source>
</evidence>
<feature type="compositionally biased region" description="Polar residues" evidence="30">
    <location>
        <begin position="2330"/>
        <end position="2347"/>
    </location>
</feature>
<dbReference type="InterPro" id="IPR036412">
    <property type="entry name" value="HAD-like_sf"/>
</dbReference>
<keyword evidence="14 27" id="KW-0067">ATP-binding</keyword>
<keyword evidence="16" id="KW-1278">Translocase</keyword>
<feature type="region of interest" description="Disordered" evidence="30">
    <location>
        <begin position="2370"/>
        <end position="2408"/>
    </location>
</feature>
<evidence type="ECO:0000313" key="39">
    <source>
        <dbReference type="Proteomes" id="UP000572817"/>
    </source>
</evidence>
<evidence type="ECO:0000256" key="4">
    <source>
        <dbReference type="ARBA" id="ARBA00007913"/>
    </source>
</evidence>
<dbReference type="NCBIfam" id="TIGR01652">
    <property type="entry name" value="ATPase-Plipid"/>
    <property type="match status" value="1"/>
</dbReference>
<feature type="domain" description="P-type ATPase N-terminal" evidence="35">
    <location>
        <begin position="103"/>
        <end position="160"/>
    </location>
</feature>
<evidence type="ECO:0000256" key="1">
    <source>
        <dbReference type="ARBA" id="ARBA00001946"/>
    </source>
</evidence>
<dbReference type="FunFam" id="3.40.50.300:FF:001152">
    <property type="entry name" value="tRNA-splicing endonuclease, putative"/>
    <property type="match status" value="1"/>
</dbReference>
<feature type="domain" description="DNA2/NAM7 helicase-like C-terminal" evidence="34">
    <location>
        <begin position="3027"/>
        <end position="3224"/>
    </location>
</feature>
<feature type="compositionally biased region" description="Polar residues" evidence="30">
    <location>
        <begin position="1424"/>
        <end position="1443"/>
    </location>
</feature>
<evidence type="ECO:0000259" key="34">
    <source>
        <dbReference type="Pfam" id="PF13087"/>
    </source>
</evidence>
<evidence type="ECO:0000256" key="31">
    <source>
        <dbReference type="SAM" id="Phobius"/>
    </source>
</evidence>
<evidence type="ECO:0000256" key="21">
    <source>
        <dbReference type="ARBA" id="ARBA00034036"/>
    </source>
</evidence>
<dbReference type="FunFam" id="3.40.50.1000:FF:000108">
    <property type="entry name" value="Phospholipid-transporting ATPase"/>
    <property type="match status" value="1"/>
</dbReference>
<keyword evidence="19 31" id="KW-0472">Membrane</keyword>
<dbReference type="PANTHER" id="PTHR24092">
    <property type="entry name" value="PROBABLE PHOSPHOLIPID-TRANSPORTING ATPASE"/>
    <property type="match status" value="1"/>
</dbReference>
<feature type="binding site" evidence="28">
    <location>
        <position position="1075"/>
    </location>
    <ligand>
        <name>Mg(2+)</name>
        <dbReference type="ChEBI" id="CHEBI:18420"/>
    </ligand>
</feature>
<feature type="compositionally biased region" description="Acidic residues" evidence="30">
    <location>
        <begin position="3333"/>
        <end position="3342"/>
    </location>
</feature>
<feature type="compositionally biased region" description="Low complexity" evidence="30">
    <location>
        <begin position="3366"/>
        <end position="3378"/>
    </location>
</feature>
<dbReference type="FunFam" id="3.40.50.300:FF:000326">
    <property type="entry name" value="P-loop containing nucleoside triphosphate hydrolase"/>
    <property type="match status" value="1"/>
</dbReference>
<evidence type="ECO:0000256" key="18">
    <source>
        <dbReference type="ARBA" id="ARBA00023055"/>
    </source>
</evidence>
<feature type="binding site" evidence="27">
    <location>
        <position position="1079"/>
    </location>
    <ligand>
        <name>ATP</name>
        <dbReference type="ChEBI" id="CHEBI:30616"/>
    </ligand>
</feature>
<dbReference type="Proteomes" id="UP000572817">
    <property type="component" value="Unassembled WGS sequence"/>
</dbReference>
<dbReference type="InterPro" id="IPR047187">
    <property type="entry name" value="SF1_C_Upf1"/>
</dbReference>
<dbReference type="InterPro" id="IPR032631">
    <property type="entry name" value="P-type_ATPase_N"/>
</dbReference>
<evidence type="ECO:0000256" key="11">
    <source>
        <dbReference type="ARBA" id="ARBA00022741"/>
    </source>
</evidence>
<evidence type="ECO:0000259" key="33">
    <source>
        <dbReference type="Pfam" id="PF13086"/>
    </source>
</evidence>
<keyword evidence="17 31" id="KW-1133">Transmembrane helix</keyword>
<feature type="binding site" evidence="27">
    <location>
        <position position="631"/>
    </location>
    <ligand>
        <name>ATP</name>
        <dbReference type="ChEBI" id="CHEBI:30616"/>
    </ligand>
</feature>
<feature type="compositionally biased region" description="Basic and acidic residues" evidence="30">
    <location>
        <begin position="3280"/>
        <end position="3295"/>
    </location>
</feature>
<evidence type="ECO:0000256" key="25">
    <source>
        <dbReference type="ARBA" id="ARBA00052223"/>
    </source>
</evidence>
<feature type="binding site" evidence="27">
    <location>
        <position position="633"/>
    </location>
    <ligand>
        <name>ATP</name>
        <dbReference type="ChEBI" id="CHEBI:30616"/>
    </ligand>
</feature>
<evidence type="ECO:0000256" key="30">
    <source>
        <dbReference type="SAM" id="MobiDB-lite"/>
    </source>
</evidence>
<feature type="binding site" evidence="27">
    <location>
        <position position="945"/>
    </location>
    <ligand>
        <name>ATP</name>
        <dbReference type="ChEBI" id="CHEBI:30616"/>
    </ligand>
</feature>
<dbReference type="InterPro" id="IPR008250">
    <property type="entry name" value="ATPase_P-typ_transduc_dom_A_sf"/>
</dbReference>
<feature type="region of interest" description="Disordered" evidence="30">
    <location>
        <begin position="238"/>
        <end position="328"/>
    </location>
</feature>
<feature type="compositionally biased region" description="Acidic residues" evidence="30">
    <location>
        <begin position="2460"/>
        <end position="2471"/>
    </location>
</feature>
<dbReference type="InterPro" id="IPR041677">
    <property type="entry name" value="DNA2/NAM7_AAA_11"/>
</dbReference>
<dbReference type="Pfam" id="PF23576">
    <property type="entry name" value="SEN1_barrel"/>
    <property type="match status" value="1"/>
</dbReference>
<evidence type="ECO:0000259" key="36">
    <source>
        <dbReference type="Pfam" id="PF16212"/>
    </source>
</evidence>
<evidence type="ECO:0000256" key="24">
    <source>
        <dbReference type="ARBA" id="ARBA00051303"/>
    </source>
</evidence>
<evidence type="ECO:0000256" key="8">
    <source>
        <dbReference type="ARBA" id="ARBA00022475"/>
    </source>
</evidence>
<gene>
    <name evidence="38" type="ORF">GTA08_BOTSDO07464</name>
</gene>
<dbReference type="SUPFAM" id="SSF81665">
    <property type="entry name" value="Calcium ATPase, transmembrane domain M"/>
    <property type="match status" value="1"/>
</dbReference>
<dbReference type="InterPro" id="IPR023299">
    <property type="entry name" value="ATPase_P-typ_cyto_dom_N"/>
</dbReference>
<proteinExistence type="inferred from homology"/>
<keyword evidence="11 27" id="KW-0547">Nucleotide-binding</keyword>
<dbReference type="SUPFAM" id="SSF81653">
    <property type="entry name" value="Calcium ATPase, transduction domain A"/>
    <property type="match status" value="1"/>
</dbReference>
<comment type="subcellular location">
    <subcellularLocation>
        <location evidence="3">Cell membrane</location>
        <topology evidence="3">Multi-pass membrane protein</topology>
    </subcellularLocation>
    <subcellularLocation>
        <location evidence="2">Nucleus</location>
    </subcellularLocation>
</comment>
<comment type="catalytic activity">
    <reaction evidence="22">
        <text>a 1,2-diacyl-sn-glycero-3-phosphoethanolamine(out) + ATP + H2O = a 1,2-diacyl-sn-glycero-3-phosphoethanolamine(in) + ADP + phosphate + H(+)</text>
        <dbReference type="Rhea" id="RHEA:66132"/>
        <dbReference type="ChEBI" id="CHEBI:15377"/>
        <dbReference type="ChEBI" id="CHEBI:15378"/>
        <dbReference type="ChEBI" id="CHEBI:30616"/>
        <dbReference type="ChEBI" id="CHEBI:43474"/>
        <dbReference type="ChEBI" id="CHEBI:64612"/>
        <dbReference type="ChEBI" id="CHEBI:456216"/>
    </reaction>
    <physiologicalReaction direction="left-to-right" evidence="22">
        <dbReference type="Rhea" id="RHEA:66133"/>
    </physiologicalReaction>
</comment>
<dbReference type="GO" id="GO:0016887">
    <property type="term" value="F:ATP hydrolysis activity"/>
    <property type="evidence" value="ECO:0007669"/>
    <property type="project" value="InterPro"/>
</dbReference>
<comment type="catalytic activity">
    <reaction evidence="23">
        <text>a beta-D-glucosyl-(1&lt;-&gt;1')-N-acylsphing-4-enine(out) + ATP + H2O = a beta-D-glucosyl-(1&lt;-&gt;1')-N-acylsphing-4-enine(in) + ADP + phosphate + H(+)</text>
        <dbReference type="Rhea" id="RHEA:66036"/>
        <dbReference type="ChEBI" id="CHEBI:15377"/>
        <dbReference type="ChEBI" id="CHEBI:15378"/>
        <dbReference type="ChEBI" id="CHEBI:22801"/>
        <dbReference type="ChEBI" id="CHEBI:30616"/>
        <dbReference type="ChEBI" id="CHEBI:43474"/>
        <dbReference type="ChEBI" id="CHEBI:456216"/>
    </reaction>
    <physiologicalReaction direction="left-to-right" evidence="23">
        <dbReference type="Rhea" id="RHEA:66037"/>
    </physiologicalReaction>
</comment>
<evidence type="ECO:0000256" key="22">
    <source>
        <dbReference type="ARBA" id="ARBA00049128"/>
    </source>
</evidence>
<keyword evidence="18" id="KW-0445">Lipid transport</keyword>
<dbReference type="GO" id="GO:0140351">
    <property type="term" value="F:glycosylceramide flippase activity"/>
    <property type="evidence" value="ECO:0007669"/>
    <property type="project" value="UniProtKB-ARBA"/>
</dbReference>
<dbReference type="FunFam" id="3.40.1110.10:FF:000048">
    <property type="entry name" value="Phospholipid-transporting ATPase"/>
    <property type="match status" value="1"/>
</dbReference>
<feature type="binding site" evidence="27">
    <location>
        <position position="1049"/>
    </location>
    <ligand>
        <name>ATP</name>
        <dbReference type="ChEBI" id="CHEBI:30616"/>
    </ligand>
</feature>
<dbReference type="InterPro" id="IPR023298">
    <property type="entry name" value="ATPase_P-typ_TM_dom_sf"/>
</dbReference>
<dbReference type="InterPro" id="IPR023214">
    <property type="entry name" value="HAD_sf"/>
</dbReference>
<dbReference type="PANTHER" id="PTHR24092:SF180">
    <property type="entry name" value="PHOSPHOLIPID-TRANSPORTING ATPASE DNF1-RELATED"/>
    <property type="match status" value="1"/>
</dbReference>
<dbReference type="GO" id="GO:0007163">
    <property type="term" value="P:establishment or maintenance of cell polarity"/>
    <property type="evidence" value="ECO:0007669"/>
    <property type="project" value="UniProtKB-ARBA"/>
</dbReference>
<keyword evidence="10 28" id="KW-0479">Metal-binding</keyword>
<organism evidence="38 39">
    <name type="scientific">Botryosphaeria dothidea</name>
    <dbReference type="NCBI Taxonomy" id="55169"/>
    <lineage>
        <taxon>Eukaryota</taxon>
        <taxon>Fungi</taxon>
        <taxon>Dikarya</taxon>
        <taxon>Ascomycota</taxon>
        <taxon>Pezizomycotina</taxon>
        <taxon>Dothideomycetes</taxon>
        <taxon>Dothideomycetes incertae sedis</taxon>
        <taxon>Botryosphaeriales</taxon>
        <taxon>Botryosphaeriaceae</taxon>
        <taxon>Botryosphaeria</taxon>
    </lineage>
</organism>
<feature type="region of interest" description="Disordered" evidence="30">
    <location>
        <begin position="2433"/>
        <end position="2471"/>
    </location>
</feature>
<dbReference type="Gene3D" id="3.40.50.300">
    <property type="entry name" value="P-loop containing nucleotide triphosphate hydrolases"/>
    <property type="match status" value="2"/>
</dbReference>
<feature type="domain" description="Helicase SEN1 beta-barrel" evidence="37">
    <location>
        <begin position="2580"/>
        <end position="2678"/>
    </location>
</feature>
<dbReference type="GO" id="GO:0005524">
    <property type="term" value="F:ATP binding"/>
    <property type="evidence" value="ECO:0007669"/>
    <property type="project" value="UniProtKB-KW"/>
</dbReference>
<dbReference type="InterPro" id="IPR056474">
    <property type="entry name" value="SEN1_barrel"/>
</dbReference>
<dbReference type="SUPFAM" id="SSF52540">
    <property type="entry name" value="P-loop containing nucleoside triphosphate hydrolases"/>
    <property type="match status" value="1"/>
</dbReference>
<dbReference type="SFLD" id="SFLDF00027">
    <property type="entry name" value="p-type_atpase"/>
    <property type="match status" value="1"/>
</dbReference>
<keyword evidence="39" id="KW-1185">Reference proteome</keyword>
<evidence type="ECO:0000259" key="37">
    <source>
        <dbReference type="Pfam" id="PF23576"/>
    </source>
</evidence>
<dbReference type="Gene3D" id="2.70.150.10">
    <property type="entry name" value="Calcium-transporting ATPase, cytoplasmic transduction domain A"/>
    <property type="match status" value="1"/>
</dbReference>
<dbReference type="GO" id="GO:0005634">
    <property type="term" value="C:nucleus"/>
    <property type="evidence" value="ECO:0007669"/>
    <property type="project" value="UniProtKB-SubCell"/>
</dbReference>
<feature type="binding site" evidence="27">
    <location>
        <position position="765"/>
    </location>
    <ligand>
        <name>ATP</name>
        <dbReference type="ChEBI" id="CHEBI:30616"/>
    </ligand>
</feature>
<feature type="transmembrane region" description="Helical" evidence="31">
    <location>
        <begin position="1257"/>
        <end position="1274"/>
    </location>
</feature>
<feature type="transmembrane region" description="Helical" evidence="31">
    <location>
        <begin position="560"/>
        <end position="585"/>
    </location>
</feature>
<dbReference type="FunFam" id="3.40.50.1000:FF:000001">
    <property type="entry name" value="Phospholipid-transporting ATPase IC"/>
    <property type="match status" value="1"/>
</dbReference>
<feature type="compositionally biased region" description="Basic and acidic residues" evidence="30">
    <location>
        <begin position="2392"/>
        <end position="2408"/>
    </location>
</feature>
<keyword evidence="15 28" id="KW-0460">Magnesium</keyword>
<comment type="catalytic activity">
    <reaction evidence="21">
        <text>ATP + H2O + phospholipidSide 1 = ADP + phosphate + phospholipidSide 2.</text>
        <dbReference type="EC" id="7.6.2.1"/>
    </reaction>
</comment>
<feature type="active site" description="4-aspartylphosphate intermediate" evidence="26">
    <location>
        <position position="631"/>
    </location>
</feature>
<name>A0A8H4INN9_9PEZI</name>
<dbReference type="OrthoDB" id="6513042at2759"/>
<evidence type="ECO:0000259" key="35">
    <source>
        <dbReference type="Pfam" id="PF16209"/>
    </source>
</evidence>
<dbReference type="InterPro" id="IPR006539">
    <property type="entry name" value="P-type_ATPase_IV"/>
</dbReference>
<feature type="binding site" evidence="27">
    <location>
        <position position="632"/>
    </location>
    <ligand>
        <name>ATP</name>
        <dbReference type="ChEBI" id="CHEBI:30616"/>
    </ligand>
</feature>
<dbReference type="EC" id="7.6.2.1" evidence="6"/>
<dbReference type="Pfam" id="PF12726">
    <property type="entry name" value="SEN1_N"/>
    <property type="match status" value="1"/>
</dbReference>
<dbReference type="GO" id="GO:0070867">
    <property type="term" value="C:mating projection tip membrane"/>
    <property type="evidence" value="ECO:0007669"/>
    <property type="project" value="UniProtKB-ARBA"/>
</dbReference>
<feature type="region of interest" description="Disordered" evidence="30">
    <location>
        <begin position="2316"/>
        <end position="2355"/>
    </location>
</feature>
<feature type="binding site" evidence="27">
    <location>
        <position position="829"/>
    </location>
    <ligand>
        <name>ATP</name>
        <dbReference type="ChEBI" id="CHEBI:30616"/>
    </ligand>
</feature>
<feature type="transmembrane region" description="Helical" evidence="31">
    <location>
        <begin position="1281"/>
        <end position="1301"/>
    </location>
</feature>
<feature type="binding site" evidence="27">
    <location>
        <position position="944"/>
    </location>
    <ligand>
        <name>ATP</name>
        <dbReference type="ChEBI" id="CHEBI:30616"/>
    </ligand>
</feature>
<keyword evidence="9 31" id="KW-0812">Transmembrane</keyword>
<feature type="binding site" evidence="27">
    <location>
        <position position="946"/>
    </location>
    <ligand>
        <name>ATP</name>
        <dbReference type="ChEBI" id="CHEBI:30616"/>
    </ligand>
</feature>
<feature type="region of interest" description="Disordered" evidence="30">
    <location>
        <begin position="22"/>
        <end position="108"/>
    </location>
</feature>
<dbReference type="SFLD" id="SFLDS00003">
    <property type="entry name" value="Haloacid_Dehalogenase"/>
    <property type="match status" value="1"/>
</dbReference>
<feature type="binding site" evidence="27">
    <location>
        <position position="1055"/>
    </location>
    <ligand>
        <name>ATP</name>
        <dbReference type="ChEBI" id="CHEBI:30616"/>
    </ligand>
</feature>
<feature type="domain" description="P-type ATPase C-terminal" evidence="36">
    <location>
        <begin position="1101"/>
        <end position="1350"/>
    </location>
</feature>
<evidence type="ECO:0000256" key="27">
    <source>
        <dbReference type="PIRSR" id="PIRSR606539-2"/>
    </source>
</evidence>
<protein>
    <recommendedName>
        <fullName evidence="6">P-type phospholipid transporter</fullName>
        <ecNumber evidence="6">7.6.2.1</ecNumber>
    </recommendedName>
</protein>
<feature type="region of interest" description="Disordered" evidence="30">
    <location>
        <begin position="3263"/>
        <end position="3416"/>
    </location>
</feature>
<evidence type="ECO:0000256" key="28">
    <source>
        <dbReference type="PIRSR" id="PIRSR606539-3"/>
    </source>
</evidence>
<feature type="domain" description="Helicase Sen1 N-terminal" evidence="32">
    <location>
        <begin position="1539"/>
        <end position="2260"/>
    </location>
</feature>
<keyword evidence="20" id="KW-0539">Nucleus</keyword>